<protein>
    <recommendedName>
        <fullName evidence="4">Flagellar hook-length control protein FliK</fullName>
    </recommendedName>
</protein>
<dbReference type="RefSeq" id="WP_188891227.1">
    <property type="nucleotide sequence ID" value="NZ_BMHY01000009.1"/>
</dbReference>
<feature type="compositionally biased region" description="Low complexity" evidence="1">
    <location>
        <begin position="387"/>
        <end position="398"/>
    </location>
</feature>
<accession>A0A917HKB6</accession>
<feature type="region of interest" description="Disordered" evidence="1">
    <location>
        <begin position="383"/>
        <end position="421"/>
    </location>
</feature>
<feature type="compositionally biased region" description="Polar residues" evidence="1">
    <location>
        <begin position="403"/>
        <end position="415"/>
    </location>
</feature>
<feature type="region of interest" description="Disordered" evidence="1">
    <location>
        <begin position="304"/>
        <end position="364"/>
    </location>
</feature>
<comment type="caution">
    <text evidence="2">The sequence shown here is derived from an EMBL/GenBank/DDBJ whole genome shotgun (WGS) entry which is preliminary data.</text>
</comment>
<dbReference type="AlphaFoldDB" id="A0A917HKB6"/>
<feature type="compositionally biased region" description="Low complexity" evidence="1">
    <location>
        <begin position="304"/>
        <end position="357"/>
    </location>
</feature>
<feature type="region of interest" description="Disordered" evidence="1">
    <location>
        <begin position="232"/>
        <end position="260"/>
    </location>
</feature>
<proteinExistence type="predicted"/>
<dbReference type="Proteomes" id="UP000600247">
    <property type="component" value="Unassembled WGS sequence"/>
</dbReference>
<name>A0A917HKB6_9BACL</name>
<dbReference type="EMBL" id="BMHY01000009">
    <property type="protein sequence ID" value="GGG80957.1"/>
    <property type="molecule type" value="Genomic_DNA"/>
</dbReference>
<gene>
    <name evidence="2" type="ORF">GCM10010918_42700</name>
</gene>
<organism evidence="2 3">
    <name type="scientific">Paenibacillus radicis</name>
    <name type="common">ex Gao et al. 2016</name>
    <dbReference type="NCBI Taxonomy" id="1737354"/>
    <lineage>
        <taxon>Bacteria</taxon>
        <taxon>Bacillati</taxon>
        <taxon>Bacillota</taxon>
        <taxon>Bacilli</taxon>
        <taxon>Bacillales</taxon>
        <taxon>Paenibacillaceae</taxon>
        <taxon>Paenibacillus</taxon>
    </lineage>
</organism>
<evidence type="ECO:0000256" key="1">
    <source>
        <dbReference type="SAM" id="MobiDB-lite"/>
    </source>
</evidence>
<evidence type="ECO:0000313" key="2">
    <source>
        <dbReference type="EMBL" id="GGG80957.1"/>
    </source>
</evidence>
<sequence length="664" mass="67660">MNINQMMKSFLGDASAGEARTMELKAGQVVRGQVMQVMDNNEAIVQINGVQVRAKLELPLQQGQTAMLQVQSQSLTDGGNSMIVLKQVETGTAALPDNMVKDLVKLLGLPDQKWATELVKELRREGFPMNRETAQLFQQALSAMPKGVNAEQWMQAAAAAIKRGLPVTAGTISAMQQVMFGRSAHELLDALHQQLANALGEGGAAGSKSQLPQLAARLQALLSEGGALMRAAAETSVQPPAGGSANAPASGGGNAGAGAAPAVNTAAGAANALVSNAANASAASASNTANVTGAATTAVGQSTGGAAVAPASPSSQPSPTAGNLAAGANTAAVQQQAAGSEAAAASSPTSTPSPSAGGATGSSGNWLGQMMKWMGVDYENQLLKQFPPTGGSPTGQQPADTEVSGQGAAQKTVANTDLPAGSAARTTVQAGAEGNEKLLQPTAASLQEPRITGVSTMASSLAAEPGMQEAAAAPKALTHESLKSVLLAIAASDDAPAALKETAQQLVQQVTGQQLLLTPERNGSMFSHLTMFIPLNGPNGDQTASVQIQTRRGRKGELDANNCRLLFHLSMKTLGDTIVDVNVVDKIVSLNLWNDHPAISALVESARTEVSESLSKAGYQLSSLRTTPTFKGDLSADSGGSDKLRTAEPAPISATAYKGVDFRV</sequence>
<reference evidence="2 3" key="1">
    <citation type="journal article" date="2014" name="Int. J. Syst. Evol. Microbiol.">
        <title>Complete genome sequence of Corynebacterium casei LMG S-19264T (=DSM 44701T), isolated from a smear-ripened cheese.</title>
        <authorList>
            <consortium name="US DOE Joint Genome Institute (JGI-PGF)"/>
            <person name="Walter F."/>
            <person name="Albersmeier A."/>
            <person name="Kalinowski J."/>
            <person name="Ruckert C."/>
        </authorList>
    </citation>
    <scope>NUCLEOTIDE SEQUENCE [LARGE SCALE GENOMIC DNA]</scope>
    <source>
        <strain evidence="2 3">CGMCC 1.15286</strain>
    </source>
</reference>
<keyword evidence="3" id="KW-1185">Reference proteome</keyword>
<evidence type="ECO:0000313" key="3">
    <source>
        <dbReference type="Proteomes" id="UP000600247"/>
    </source>
</evidence>
<evidence type="ECO:0008006" key="4">
    <source>
        <dbReference type="Google" id="ProtNLM"/>
    </source>
</evidence>